<proteinExistence type="predicted"/>
<evidence type="ECO:0000313" key="1">
    <source>
        <dbReference type="EMBL" id="GBO18827.1"/>
    </source>
</evidence>
<keyword evidence="2" id="KW-1185">Reference proteome</keyword>
<dbReference type="EMBL" id="BGPR01042428">
    <property type="protein sequence ID" value="GBO18827.1"/>
    <property type="molecule type" value="Genomic_DNA"/>
</dbReference>
<protein>
    <submittedName>
        <fullName evidence="1">Uncharacterized protein</fullName>
    </submittedName>
</protein>
<accession>A0A4Y2V522</accession>
<organism evidence="1 2">
    <name type="scientific">Araneus ventricosus</name>
    <name type="common">Orbweaver spider</name>
    <name type="synonym">Epeira ventricosa</name>
    <dbReference type="NCBI Taxonomy" id="182803"/>
    <lineage>
        <taxon>Eukaryota</taxon>
        <taxon>Metazoa</taxon>
        <taxon>Ecdysozoa</taxon>
        <taxon>Arthropoda</taxon>
        <taxon>Chelicerata</taxon>
        <taxon>Arachnida</taxon>
        <taxon>Araneae</taxon>
        <taxon>Araneomorphae</taxon>
        <taxon>Entelegynae</taxon>
        <taxon>Araneoidea</taxon>
        <taxon>Araneidae</taxon>
        <taxon>Araneus</taxon>
    </lineage>
</organism>
<sequence length="196" mass="21592">MNAVSIPGSEQLEVLSPSCIEIVPLDIHDKAILLHLTNDQFGAILLSRSISVGHLRRTQNALPVVAIPAYSSSLFQKGTLSHTGGFRFSEKASSLLKGSYFTFMAEWAEWKTNDVGFPNFPLGLEHRDLKLGIHEEERLINLSQQLVCIPLILVEKLSKTFTDVSKFVLRQGSKSQSFTHSSPPPPHAGFPVLLSS</sequence>
<gene>
    <name evidence="1" type="ORF">AVEN_53769_1</name>
</gene>
<dbReference type="Proteomes" id="UP000499080">
    <property type="component" value="Unassembled WGS sequence"/>
</dbReference>
<comment type="caution">
    <text evidence="1">The sequence shown here is derived from an EMBL/GenBank/DDBJ whole genome shotgun (WGS) entry which is preliminary data.</text>
</comment>
<dbReference type="AlphaFoldDB" id="A0A4Y2V522"/>
<evidence type="ECO:0000313" key="2">
    <source>
        <dbReference type="Proteomes" id="UP000499080"/>
    </source>
</evidence>
<reference evidence="1 2" key="1">
    <citation type="journal article" date="2019" name="Sci. Rep.">
        <title>Orb-weaving spider Araneus ventricosus genome elucidates the spidroin gene catalogue.</title>
        <authorList>
            <person name="Kono N."/>
            <person name="Nakamura H."/>
            <person name="Ohtoshi R."/>
            <person name="Moran D.A.P."/>
            <person name="Shinohara A."/>
            <person name="Yoshida Y."/>
            <person name="Fujiwara M."/>
            <person name="Mori M."/>
            <person name="Tomita M."/>
            <person name="Arakawa K."/>
        </authorList>
    </citation>
    <scope>NUCLEOTIDE SEQUENCE [LARGE SCALE GENOMIC DNA]</scope>
</reference>
<name>A0A4Y2V522_ARAVE</name>